<gene>
    <name evidence="7" type="ORF">ACFSAG_04510</name>
</gene>
<keyword evidence="8" id="KW-1185">Reference proteome</keyword>
<reference evidence="8" key="1">
    <citation type="journal article" date="2019" name="Int. J. Syst. Evol. Microbiol.">
        <title>The Global Catalogue of Microorganisms (GCM) 10K type strain sequencing project: providing services to taxonomists for standard genome sequencing and annotation.</title>
        <authorList>
            <consortium name="The Broad Institute Genomics Platform"/>
            <consortium name="The Broad Institute Genome Sequencing Center for Infectious Disease"/>
            <person name="Wu L."/>
            <person name="Ma J."/>
        </authorList>
    </citation>
    <scope>NUCLEOTIDE SEQUENCE [LARGE SCALE GENOMIC DNA]</scope>
    <source>
        <strain evidence="8">CGMCC 1.12449</strain>
    </source>
</reference>
<dbReference type="PANTHER" id="PTHR30250:SF11">
    <property type="entry name" value="O-ANTIGEN TRANSPORTER-RELATED"/>
    <property type="match status" value="1"/>
</dbReference>
<dbReference type="InterPro" id="IPR002797">
    <property type="entry name" value="Polysacc_synth"/>
</dbReference>
<evidence type="ECO:0000256" key="2">
    <source>
        <dbReference type="ARBA" id="ARBA00022475"/>
    </source>
</evidence>
<evidence type="ECO:0000313" key="7">
    <source>
        <dbReference type="EMBL" id="MFD1766105.1"/>
    </source>
</evidence>
<dbReference type="EMBL" id="JBHUEL010000003">
    <property type="protein sequence ID" value="MFD1766105.1"/>
    <property type="molecule type" value="Genomic_DNA"/>
</dbReference>
<feature type="transmembrane region" description="Helical" evidence="6">
    <location>
        <begin position="348"/>
        <end position="367"/>
    </location>
</feature>
<keyword evidence="4 6" id="KW-1133">Transmembrane helix</keyword>
<feature type="transmembrane region" description="Helical" evidence="6">
    <location>
        <begin position="160"/>
        <end position="182"/>
    </location>
</feature>
<evidence type="ECO:0000256" key="1">
    <source>
        <dbReference type="ARBA" id="ARBA00004651"/>
    </source>
</evidence>
<evidence type="ECO:0000256" key="3">
    <source>
        <dbReference type="ARBA" id="ARBA00022692"/>
    </source>
</evidence>
<dbReference type="Proteomes" id="UP001597215">
    <property type="component" value="Unassembled WGS sequence"/>
</dbReference>
<proteinExistence type="predicted"/>
<evidence type="ECO:0000256" key="4">
    <source>
        <dbReference type="ARBA" id="ARBA00022989"/>
    </source>
</evidence>
<sequence length="424" mass="47945">MKMSVEFIAYMNVTSPFRRNTIIVNSLIYTFGNALNALLPLLLIPYLTNIHTPEQYAKIAFFQMLVFILTPILGIESISYISRTYFDKKKNINEYISTSLFILILSSFIVTFIIFIFDFISLINNEIAFAFYLAIIYCIFIYPYNIFIAILINREEPLRYTAFSLSLFFLSLICILGLYKFAESDPYLRVMGQIVSAFLIGTTALTMLAKSGYVALRATSNCAKDIVSFSAPLVVHTLSGAMLGMGPQLVLAYFGSEAAMAEYSIALQVGSAIGLISVGVNKAITPWLIRNYESDPKTLNYYRVFARNCSVFLLLSFLIYILFEEYLINFLILFIDNSHVGFKYHLKWIVFGFLINGVYLLYLNILICKKETSILAFITAASSIIGLLSSYIIIVNFDSNFVAFAMTLAFAFLAFSVAWRAQIQ</sequence>
<keyword evidence="2" id="KW-1003">Cell membrane</keyword>
<organism evidence="7 8">
    <name type="scientific">Sphingorhabdus buctiana</name>
    <dbReference type="NCBI Taxonomy" id="1508805"/>
    <lineage>
        <taxon>Bacteria</taxon>
        <taxon>Pseudomonadati</taxon>
        <taxon>Pseudomonadota</taxon>
        <taxon>Alphaproteobacteria</taxon>
        <taxon>Sphingomonadales</taxon>
        <taxon>Sphingomonadaceae</taxon>
        <taxon>Sphingorhabdus</taxon>
    </lineage>
</organism>
<feature type="transmembrane region" description="Helical" evidence="6">
    <location>
        <begin position="129"/>
        <end position="153"/>
    </location>
</feature>
<evidence type="ECO:0000313" key="8">
    <source>
        <dbReference type="Proteomes" id="UP001597215"/>
    </source>
</evidence>
<feature type="transmembrane region" description="Helical" evidence="6">
    <location>
        <begin position="194"/>
        <end position="214"/>
    </location>
</feature>
<name>A0ABW4MCP7_9SPHN</name>
<feature type="transmembrane region" description="Helical" evidence="6">
    <location>
        <begin position="265"/>
        <end position="284"/>
    </location>
</feature>
<feature type="transmembrane region" description="Helical" evidence="6">
    <location>
        <begin position="100"/>
        <end position="123"/>
    </location>
</feature>
<comment type="subcellular location">
    <subcellularLocation>
        <location evidence="1">Cell membrane</location>
        <topology evidence="1">Multi-pass membrane protein</topology>
    </subcellularLocation>
</comment>
<feature type="transmembrane region" description="Helical" evidence="6">
    <location>
        <begin position="305"/>
        <end position="323"/>
    </location>
</feature>
<feature type="transmembrane region" description="Helical" evidence="6">
    <location>
        <begin position="59"/>
        <end position="79"/>
    </location>
</feature>
<dbReference type="InterPro" id="IPR050833">
    <property type="entry name" value="Poly_Biosynth_Transport"/>
</dbReference>
<keyword evidence="5 6" id="KW-0472">Membrane</keyword>
<evidence type="ECO:0000256" key="5">
    <source>
        <dbReference type="ARBA" id="ARBA00023136"/>
    </source>
</evidence>
<dbReference type="PANTHER" id="PTHR30250">
    <property type="entry name" value="PST FAMILY PREDICTED COLANIC ACID TRANSPORTER"/>
    <property type="match status" value="1"/>
</dbReference>
<comment type="caution">
    <text evidence="7">The sequence shown here is derived from an EMBL/GenBank/DDBJ whole genome shotgun (WGS) entry which is preliminary data.</text>
</comment>
<feature type="transmembrane region" description="Helical" evidence="6">
    <location>
        <begin position="226"/>
        <end position="245"/>
    </location>
</feature>
<feature type="transmembrane region" description="Helical" evidence="6">
    <location>
        <begin position="401"/>
        <end position="419"/>
    </location>
</feature>
<feature type="transmembrane region" description="Helical" evidence="6">
    <location>
        <begin position="374"/>
        <end position="395"/>
    </location>
</feature>
<accession>A0ABW4MCP7</accession>
<keyword evidence="3 6" id="KW-0812">Transmembrane</keyword>
<protein>
    <submittedName>
        <fullName evidence="7">Oligosaccharide flippase family protein</fullName>
    </submittedName>
</protein>
<dbReference type="Pfam" id="PF01943">
    <property type="entry name" value="Polysacc_synt"/>
    <property type="match status" value="1"/>
</dbReference>
<feature type="transmembrane region" description="Helical" evidence="6">
    <location>
        <begin position="21"/>
        <end position="47"/>
    </location>
</feature>
<evidence type="ECO:0000256" key="6">
    <source>
        <dbReference type="SAM" id="Phobius"/>
    </source>
</evidence>